<name>B0RL01_YEREN</name>
<evidence type="ECO:0000313" key="1">
    <source>
        <dbReference type="EMBL" id="CAP20284.1"/>
    </source>
</evidence>
<reference evidence="1" key="1">
    <citation type="journal article" date="2008" name="J. Bacteriol.">
        <title>Genetic and functional properties of the self-transmissible Yersinia enterocolitica plasmid pYE854, which mobilizes the virulence plasmid pYV.</title>
        <authorList>
            <person name="Hammerl J.A."/>
            <person name="Klein I."/>
            <person name="Lanka E."/>
            <person name="Appel B."/>
            <person name="Hertwig S."/>
        </authorList>
    </citation>
    <scope>NUCLEOTIDE SEQUENCE [LARGE SCALE GENOMIC DNA]</scope>
    <source>
        <strain evidence="1">29854</strain>
        <plasmid evidence="1">pYE854</plasmid>
    </source>
</reference>
<keyword evidence="1" id="KW-0614">Plasmid</keyword>
<proteinExistence type="predicted"/>
<geneLocation type="plasmid" evidence="1">
    <name>pYE854</name>
</geneLocation>
<accession>B0RL01</accession>
<sequence>MPSSLKRSQARANSDKSGITFSKNIFVICLSKSITNTFKPRLAKYQASCAVTVVLPTPPLSLELPKMGRAVRIASTIFLCNKLADERLFLLLTD</sequence>
<organism evidence="1">
    <name type="scientific">Yersinia enterocolitica</name>
    <dbReference type="NCBI Taxonomy" id="630"/>
    <lineage>
        <taxon>Bacteria</taxon>
        <taxon>Pseudomonadati</taxon>
        <taxon>Pseudomonadota</taxon>
        <taxon>Gammaproteobacteria</taxon>
        <taxon>Enterobacterales</taxon>
        <taxon>Yersiniaceae</taxon>
        <taxon>Yersinia</taxon>
    </lineage>
</organism>
<dbReference type="AlphaFoldDB" id="B0RL01"/>
<dbReference type="EMBL" id="AM905950">
    <property type="protein sequence ID" value="CAP20284.1"/>
    <property type="molecule type" value="Genomic_DNA"/>
</dbReference>
<protein>
    <submittedName>
        <fullName evidence="1">Uncharacterized protein</fullName>
    </submittedName>
</protein>